<dbReference type="GO" id="GO:0006633">
    <property type="term" value="P:fatty acid biosynthetic process"/>
    <property type="evidence" value="ECO:0007669"/>
    <property type="project" value="InterPro"/>
</dbReference>
<feature type="domain" description="Beta-ketoacyl-[acyl-carrier-protein] synthase III N-terminal" evidence="4">
    <location>
        <begin position="113"/>
        <end position="188"/>
    </location>
</feature>
<dbReference type="EC" id="2.3.1.180" evidence="5"/>
<evidence type="ECO:0000313" key="5">
    <source>
        <dbReference type="EMBL" id="CAA9432780.1"/>
    </source>
</evidence>
<dbReference type="PANTHER" id="PTHR34069">
    <property type="entry name" value="3-OXOACYL-[ACYL-CARRIER-PROTEIN] SYNTHASE 3"/>
    <property type="match status" value="1"/>
</dbReference>
<dbReference type="AlphaFoldDB" id="A0A6J4Q2E6"/>
<dbReference type="PANTHER" id="PTHR34069:SF2">
    <property type="entry name" value="BETA-KETOACYL-[ACYL-CARRIER-PROTEIN] SYNTHASE III"/>
    <property type="match status" value="1"/>
</dbReference>
<dbReference type="Pfam" id="PF08545">
    <property type="entry name" value="ACP_syn_III"/>
    <property type="match status" value="1"/>
</dbReference>
<dbReference type="Pfam" id="PF08541">
    <property type="entry name" value="ACP_syn_III_C"/>
    <property type="match status" value="1"/>
</dbReference>
<protein>
    <submittedName>
        <fullName evidence="5">3-oxoacyl-[acyl-carrier-protein] synthase, KASIII</fullName>
        <ecNumber evidence="5">2.3.1.180</ecNumber>
    </submittedName>
</protein>
<evidence type="ECO:0000259" key="3">
    <source>
        <dbReference type="Pfam" id="PF08541"/>
    </source>
</evidence>
<proteinExistence type="predicted"/>
<keyword evidence="1 5" id="KW-0808">Transferase</keyword>
<dbReference type="GO" id="GO:0033818">
    <property type="term" value="F:beta-ketoacyl-acyl-carrier-protein synthase III activity"/>
    <property type="evidence" value="ECO:0007669"/>
    <property type="project" value="UniProtKB-EC"/>
</dbReference>
<keyword evidence="2 5" id="KW-0012">Acyltransferase</keyword>
<gene>
    <name evidence="5" type="ORF">AVDCRST_MAG66-3813</name>
</gene>
<dbReference type="EMBL" id="CADCUS010000488">
    <property type="protein sequence ID" value="CAA9432780.1"/>
    <property type="molecule type" value="Genomic_DNA"/>
</dbReference>
<dbReference type="InterPro" id="IPR013751">
    <property type="entry name" value="ACP_syn_III_N"/>
</dbReference>
<sequence>MAILGTGTYLPERWQTAEELAELTGMRPSSVTGKFGLRGKHLAAADEHVSDMAAQAGQQALEAAGTAPGDIGAVVYFGSTHKDHAVWQAAPKIAHTLGCDRAFALELDYVSCGGPVALRVCRNMLLAEPGIGPVLAVGASRESALLDHQDRWSQFVMSYGDGAAGAVLAPAASPPVVEVLGSHMITDGRYADDAMVPAGGTREPASHDTVERGRHVLRVENPSSMAGLLIVTLRRLTDVARGAAERSGIGLDDIDFVCTSHVKRRAHAALLDAVGVEVERSEYLDDTGHMTGVDTLFALDRAARAGRLRPGDHVLMIASGTGCTWAATIVRWGRS</sequence>
<dbReference type="Gene3D" id="3.40.47.10">
    <property type="match status" value="2"/>
</dbReference>
<organism evidence="5">
    <name type="scientific">uncultured Pseudonocardia sp</name>
    <dbReference type="NCBI Taxonomy" id="211455"/>
    <lineage>
        <taxon>Bacteria</taxon>
        <taxon>Bacillati</taxon>
        <taxon>Actinomycetota</taxon>
        <taxon>Actinomycetes</taxon>
        <taxon>Pseudonocardiales</taxon>
        <taxon>Pseudonocardiaceae</taxon>
        <taxon>Pseudonocardia</taxon>
        <taxon>environmental samples</taxon>
    </lineage>
</organism>
<dbReference type="InterPro" id="IPR013747">
    <property type="entry name" value="ACP_syn_III_C"/>
</dbReference>
<dbReference type="GO" id="GO:0004315">
    <property type="term" value="F:3-oxoacyl-[acyl-carrier-protein] synthase activity"/>
    <property type="evidence" value="ECO:0007669"/>
    <property type="project" value="InterPro"/>
</dbReference>
<dbReference type="GO" id="GO:0044550">
    <property type="term" value="P:secondary metabolite biosynthetic process"/>
    <property type="evidence" value="ECO:0007669"/>
    <property type="project" value="TreeGrafter"/>
</dbReference>
<dbReference type="InterPro" id="IPR016039">
    <property type="entry name" value="Thiolase-like"/>
</dbReference>
<dbReference type="NCBIfam" id="NF005308">
    <property type="entry name" value="PRK06840.1"/>
    <property type="match status" value="1"/>
</dbReference>
<feature type="domain" description="Beta-ketoacyl-[acyl-carrier-protein] synthase III C-terminal" evidence="3">
    <location>
        <begin position="245"/>
        <end position="332"/>
    </location>
</feature>
<evidence type="ECO:0000259" key="4">
    <source>
        <dbReference type="Pfam" id="PF08545"/>
    </source>
</evidence>
<dbReference type="SUPFAM" id="SSF53901">
    <property type="entry name" value="Thiolase-like"/>
    <property type="match status" value="1"/>
</dbReference>
<accession>A0A6J4Q2E6</accession>
<evidence type="ECO:0000256" key="1">
    <source>
        <dbReference type="ARBA" id="ARBA00022679"/>
    </source>
</evidence>
<evidence type="ECO:0000256" key="2">
    <source>
        <dbReference type="ARBA" id="ARBA00023315"/>
    </source>
</evidence>
<reference evidence="5" key="1">
    <citation type="submission" date="2020-02" db="EMBL/GenBank/DDBJ databases">
        <authorList>
            <person name="Meier V. D."/>
        </authorList>
    </citation>
    <scope>NUCLEOTIDE SEQUENCE</scope>
    <source>
        <strain evidence="5">AVDCRST_MAG66</strain>
    </source>
</reference>
<name>A0A6J4Q2E6_9PSEU</name>